<reference evidence="18" key="1">
    <citation type="submission" date="2023-05" db="EMBL/GenBank/DDBJ databases">
        <title>Cataloging the Phylogenetic Diversity of Human Bladder Bacteria.</title>
        <authorList>
            <person name="Du J."/>
        </authorList>
    </citation>
    <scope>NUCLEOTIDE SEQUENCE</scope>
    <source>
        <strain evidence="18">UMB9978</strain>
    </source>
</reference>
<evidence type="ECO:0000256" key="10">
    <source>
        <dbReference type="ARBA" id="ARBA00023304"/>
    </source>
</evidence>
<accession>A0AAP4FHG2</accession>
<evidence type="ECO:0000256" key="17">
    <source>
        <dbReference type="RuleBase" id="RU004517"/>
    </source>
</evidence>
<evidence type="ECO:0000256" key="14">
    <source>
        <dbReference type="PIRSR" id="PIRSR006468-1"/>
    </source>
</evidence>
<dbReference type="InterPro" id="IPR036038">
    <property type="entry name" value="Aminotransferase-like"/>
</dbReference>
<evidence type="ECO:0000256" key="2">
    <source>
        <dbReference type="ARBA" id="ARBA00004824"/>
    </source>
</evidence>
<evidence type="ECO:0000256" key="9">
    <source>
        <dbReference type="ARBA" id="ARBA00022898"/>
    </source>
</evidence>
<dbReference type="PROSITE" id="PS00770">
    <property type="entry name" value="AA_TRANSFER_CLASS_4"/>
    <property type="match status" value="1"/>
</dbReference>
<comment type="pathway">
    <text evidence="4">Amino-acid biosynthesis; L-leucine biosynthesis; L-leucine from 3-methyl-2-oxobutanoate: step 4/4.</text>
</comment>
<dbReference type="AlphaFoldDB" id="A0AAP4FHG2"/>
<dbReference type="GO" id="GO:0008652">
    <property type="term" value="P:amino acid biosynthetic process"/>
    <property type="evidence" value="ECO:0007669"/>
    <property type="project" value="UniProtKB-KW"/>
</dbReference>
<evidence type="ECO:0000256" key="7">
    <source>
        <dbReference type="ARBA" id="ARBA00022605"/>
    </source>
</evidence>
<comment type="similarity">
    <text evidence="5 15">Belongs to the class-IV pyridoxal-phosphate-dependent aminotransferase family.</text>
</comment>
<dbReference type="InterPro" id="IPR005786">
    <property type="entry name" value="B_amino_transII"/>
</dbReference>
<dbReference type="InterPro" id="IPR001544">
    <property type="entry name" value="Aminotrans_IV"/>
</dbReference>
<dbReference type="InterPro" id="IPR043132">
    <property type="entry name" value="BCAT-like_C"/>
</dbReference>
<comment type="catalytic activity">
    <reaction evidence="13 17">
        <text>L-leucine + 2-oxoglutarate = 4-methyl-2-oxopentanoate + L-glutamate</text>
        <dbReference type="Rhea" id="RHEA:18321"/>
        <dbReference type="ChEBI" id="CHEBI:16810"/>
        <dbReference type="ChEBI" id="CHEBI:17865"/>
        <dbReference type="ChEBI" id="CHEBI:29985"/>
        <dbReference type="ChEBI" id="CHEBI:57427"/>
        <dbReference type="EC" id="2.6.1.42"/>
    </reaction>
</comment>
<name>A0AAP4FHG2_9MICC</name>
<dbReference type="EMBL" id="JASODW010000001">
    <property type="protein sequence ID" value="MDK6274320.1"/>
    <property type="molecule type" value="Genomic_DNA"/>
</dbReference>
<evidence type="ECO:0000313" key="18">
    <source>
        <dbReference type="EMBL" id="MDK6274320.1"/>
    </source>
</evidence>
<keyword evidence="10 17" id="KW-0100">Branched-chain amino acid biosynthesis</keyword>
<dbReference type="InterPro" id="IPR018300">
    <property type="entry name" value="Aminotrans_IV_CS"/>
</dbReference>
<dbReference type="NCBIfam" id="NF009897">
    <property type="entry name" value="PRK13357.1"/>
    <property type="match status" value="1"/>
</dbReference>
<comment type="caution">
    <text evidence="18">The sequence shown here is derived from an EMBL/GenBank/DDBJ whole genome shotgun (WGS) entry which is preliminary data.</text>
</comment>
<evidence type="ECO:0000256" key="15">
    <source>
        <dbReference type="RuleBase" id="RU004106"/>
    </source>
</evidence>
<dbReference type="Pfam" id="PF01063">
    <property type="entry name" value="Aminotran_4"/>
    <property type="match status" value="1"/>
</dbReference>
<dbReference type="EC" id="2.6.1.42" evidence="17"/>
<dbReference type="Proteomes" id="UP001240483">
    <property type="component" value="Unassembled WGS sequence"/>
</dbReference>
<keyword evidence="7 17" id="KW-0028">Amino-acid biosynthesis</keyword>
<dbReference type="InterPro" id="IPR033939">
    <property type="entry name" value="BCAT_family"/>
</dbReference>
<evidence type="ECO:0000256" key="16">
    <source>
        <dbReference type="RuleBase" id="RU004516"/>
    </source>
</evidence>
<dbReference type="NCBIfam" id="TIGR01123">
    <property type="entry name" value="ilvE_II"/>
    <property type="match status" value="1"/>
</dbReference>
<dbReference type="PIRSF" id="PIRSF006468">
    <property type="entry name" value="BCAT1"/>
    <property type="match status" value="1"/>
</dbReference>
<gene>
    <name evidence="18" type="ORF">QP116_00910</name>
</gene>
<organism evidence="18 19">
    <name type="scientific">Pseudoglutamicibacter cumminsii</name>
    <dbReference type="NCBI Taxonomy" id="156979"/>
    <lineage>
        <taxon>Bacteria</taxon>
        <taxon>Bacillati</taxon>
        <taxon>Actinomycetota</taxon>
        <taxon>Actinomycetes</taxon>
        <taxon>Micrococcales</taxon>
        <taxon>Micrococcaceae</taxon>
        <taxon>Pseudoglutamicibacter</taxon>
    </lineage>
</organism>
<comment type="pathway">
    <text evidence="3">Amino-acid biosynthesis; L-valine biosynthesis; L-valine from pyruvate: step 4/4.</text>
</comment>
<dbReference type="GO" id="GO:0004084">
    <property type="term" value="F:branched-chain-amino-acid transaminase activity"/>
    <property type="evidence" value="ECO:0007669"/>
    <property type="project" value="UniProtKB-EC"/>
</dbReference>
<evidence type="ECO:0000256" key="4">
    <source>
        <dbReference type="ARBA" id="ARBA00005072"/>
    </source>
</evidence>
<sequence>MSGETYRNWSRTVEFTRTLTTNPTSDEERNKILQDPGFGTYYTDHQVIIDWDIDKGWHDARVVPYGPVTLDPAAAVLHYGQEIFEGLKAYRHKDGGAYTFRPEENGRRLNRSAVRLGMPELPVDVFLQAIKELVSADEAWIPDGDGESLYLRPFMIATEAFLGVRPSHRYEFRVIASPAGNYFGGELKPVQIWLSETYARAGHGGTGEAKCGGNYAASLIAQLEAEANGCQQVIFTDPTNDHAVQELGGMNVFFVIDGGKTLVTPALDGTILHGVTRSSVLELAQEKGLAVEQRTFTLDEWKRRVEDGSLDEVFACGTAAVITPISELRGRETTLTMPEVKQDGVWASIRHDLLGVQTGAVDDVHGWLHKLA</sequence>
<keyword evidence="8 17" id="KW-0808">Transferase</keyword>
<comment type="pathway">
    <text evidence="2">Amino-acid biosynthesis; L-isoleucine biosynthesis; L-isoleucine from 2-oxobutanoate: step 4/4.</text>
</comment>
<dbReference type="InterPro" id="IPR043131">
    <property type="entry name" value="BCAT-like_N"/>
</dbReference>
<feature type="modified residue" description="N6-(pyridoxal phosphate)lysine" evidence="14">
    <location>
        <position position="210"/>
    </location>
</feature>
<evidence type="ECO:0000256" key="12">
    <source>
        <dbReference type="ARBA" id="ARBA00048798"/>
    </source>
</evidence>
<protein>
    <recommendedName>
        <fullName evidence="17">Branched-chain-amino-acid aminotransferase</fullName>
        <ecNumber evidence="17">2.6.1.42</ecNumber>
    </recommendedName>
</protein>
<keyword evidence="9 16" id="KW-0663">Pyridoxal phosphate</keyword>
<evidence type="ECO:0000256" key="1">
    <source>
        <dbReference type="ARBA" id="ARBA00001933"/>
    </source>
</evidence>
<evidence type="ECO:0000256" key="11">
    <source>
        <dbReference type="ARBA" id="ARBA00048212"/>
    </source>
</evidence>
<dbReference type="SUPFAM" id="SSF56752">
    <property type="entry name" value="D-aminoacid aminotransferase-like PLP-dependent enzymes"/>
    <property type="match status" value="1"/>
</dbReference>
<comment type="cofactor">
    <cofactor evidence="1 16">
        <name>pyridoxal 5'-phosphate</name>
        <dbReference type="ChEBI" id="CHEBI:597326"/>
    </cofactor>
</comment>
<comment type="catalytic activity">
    <reaction evidence="12 17">
        <text>L-isoleucine + 2-oxoglutarate = (S)-3-methyl-2-oxopentanoate + L-glutamate</text>
        <dbReference type="Rhea" id="RHEA:24801"/>
        <dbReference type="ChEBI" id="CHEBI:16810"/>
        <dbReference type="ChEBI" id="CHEBI:29985"/>
        <dbReference type="ChEBI" id="CHEBI:35146"/>
        <dbReference type="ChEBI" id="CHEBI:58045"/>
        <dbReference type="EC" id="2.6.1.42"/>
    </reaction>
</comment>
<comment type="catalytic activity">
    <reaction evidence="11 17">
        <text>L-valine + 2-oxoglutarate = 3-methyl-2-oxobutanoate + L-glutamate</text>
        <dbReference type="Rhea" id="RHEA:24813"/>
        <dbReference type="ChEBI" id="CHEBI:11851"/>
        <dbReference type="ChEBI" id="CHEBI:16810"/>
        <dbReference type="ChEBI" id="CHEBI:29985"/>
        <dbReference type="ChEBI" id="CHEBI:57762"/>
        <dbReference type="EC" id="2.6.1.42"/>
    </reaction>
</comment>
<dbReference type="CDD" id="cd01557">
    <property type="entry name" value="BCAT_beta_family"/>
    <property type="match status" value="1"/>
</dbReference>
<evidence type="ECO:0000256" key="5">
    <source>
        <dbReference type="ARBA" id="ARBA00009320"/>
    </source>
</evidence>
<dbReference type="PANTHER" id="PTHR11825">
    <property type="entry name" value="SUBGROUP IIII AMINOTRANSFERASE"/>
    <property type="match status" value="1"/>
</dbReference>
<evidence type="ECO:0000313" key="19">
    <source>
        <dbReference type="Proteomes" id="UP001240483"/>
    </source>
</evidence>
<dbReference type="PANTHER" id="PTHR11825:SF44">
    <property type="entry name" value="BRANCHED-CHAIN-AMINO-ACID AMINOTRANSFERASE"/>
    <property type="match status" value="1"/>
</dbReference>
<evidence type="ECO:0000256" key="8">
    <source>
        <dbReference type="ARBA" id="ARBA00022679"/>
    </source>
</evidence>
<evidence type="ECO:0000256" key="13">
    <source>
        <dbReference type="ARBA" id="ARBA00049229"/>
    </source>
</evidence>
<keyword evidence="6 17" id="KW-0032">Aminotransferase</keyword>
<evidence type="ECO:0000256" key="3">
    <source>
        <dbReference type="ARBA" id="ARBA00004931"/>
    </source>
</evidence>
<evidence type="ECO:0000256" key="6">
    <source>
        <dbReference type="ARBA" id="ARBA00022576"/>
    </source>
</evidence>
<dbReference type="RefSeq" id="WP_285332331.1">
    <property type="nucleotide sequence ID" value="NZ_JASODW010000001.1"/>
</dbReference>
<dbReference type="Gene3D" id="3.20.10.10">
    <property type="entry name" value="D-amino Acid Aminotransferase, subunit A, domain 2"/>
    <property type="match status" value="1"/>
</dbReference>
<dbReference type="Gene3D" id="3.30.470.10">
    <property type="match status" value="1"/>
</dbReference>
<dbReference type="GO" id="GO:0009082">
    <property type="term" value="P:branched-chain amino acid biosynthetic process"/>
    <property type="evidence" value="ECO:0007669"/>
    <property type="project" value="UniProtKB-KW"/>
</dbReference>
<proteinExistence type="inferred from homology"/>